<feature type="transmembrane region" description="Helical" evidence="5">
    <location>
        <begin position="66"/>
        <end position="91"/>
    </location>
</feature>
<dbReference type="GO" id="GO:0005737">
    <property type="term" value="C:cytoplasm"/>
    <property type="evidence" value="ECO:0007669"/>
    <property type="project" value="TreeGrafter"/>
</dbReference>
<dbReference type="PANTHER" id="PTHR13325">
    <property type="entry name" value="PROTEASE M50 MEMBRANE-BOUND TRANSCRIPTION FACTOR SITE 2 PROTEASE"/>
    <property type="match status" value="1"/>
</dbReference>
<feature type="transmembrane region" description="Helical" evidence="5">
    <location>
        <begin position="518"/>
        <end position="538"/>
    </location>
</feature>
<dbReference type="PANTHER" id="PTHR13325:SF3">
    <property type="entry name" value="MEMBRANE-BOUND TRANSCRIPTION FACTOR SITE-2 PROTEASE"/>
    <property type="match status" value="1"/>
</dbReference>
<feature type="domain" description="PDZ" evidence="7">
    <location>
        <begin position="223"/>
        <end position="269"/>
    </location>
</feature>
<dbReference type="InterPro" id="IPR008915">
    <property type="entry name" value="Peptidase_M50"/>
</dbReference>
<evidence type="ECO:0000256" key="1">
    <source>
        <dbReference type="ARBA" id="ARBA00004127"/>
    </source>
</evidence>
<organism evidence="8 9">
    <name type="scientific">Halorientalis regularis</name>
    <dbReference type="NCBI Taxonomy" id="660518"/>
    <lineage>
        <taxon>Archaea</taxon>
        <taxon>Methanobacteriati</taxon>
        <taxon>Methanobacteriota</taxon>
        <taxon>Stenosarchaea group</taxon>
        <taxon>Halobacteria</taxon>
        <taxon>Halobacteriales</taxon>
        <taxon>Haloarculaceae</taxon>
        <taxon>Halorientalis</taxon>
    </lineage>
</organism>
<dbReference type="Proteomes" id="UP000199076">
    <property type="component" value="Unassembled WGS sequence"/>
</dbReference>
<protein>
    <submittedName>
        <fullName evidence="8">Peptidase family M50</fullName>
    </submittedName>
</protein>
<feature type="transmembrane region" description="Helical" evidence="5">
    <location>
        <begin position="194"/>
        <end position="215"/>
    </location>
</feature>
<dbReference type="Pfam" id="PF02163">
    <property type="entry name" value="Peptidase_M50"/>
    <property type="match status" value="1"/>
</dbReference>
<feature type="transmembrane region" description="Helical" evidence="5">
    <location>
        <begin position="579"/>
        <end position="605"/>
    </location>
</feature>
<dbReference type="InterPro" id="IPR041489">
    <property type="entry name" value="PDZ_6"/>
</dbReference>
<sequence>MADLWLWVLAGILLYTLAMMALRTQGWLPSYIRVSGPITTIHTQRGRAFLNWLASPKRFWRAYGNFGVGIALVTMGAMLVVVLTAAAGSILSPEATPSEVRNPQNVLVIPGVNEFLPLSAAPGIVFGLLVGLVVHEGGHGLLCRVENIDIDSMGLAFLAFIPVGAFVEPDEESRNEADRGSQTRMFSAGVMNNFAITVVAFALLFGPIVGSIAVAGGTPVGQSLPGSTAQEAGVERGDLITAVNGTEIVEPGELETVLRETESQRVAVELNGERTIQVTREPTITASIPQVIDGRGNERGINWSERSPTDVVAVNGTNVSTEREFEQAVTNHTVATVETENGSATFPTGAFVIRVFEDGPLGNTTAPTDRYLIVTSVAGERVIDPATLSEALRDEQPGTTVAVETYVLRDGDFDREVYNVTLDPHPNEPGGFVGVAPARGVSGLVVNDFGIKTYPAEDFLGLLQGDAGAFGGLTDGSVLGRVFMVLILPFIGVLQPQIGYNFAGFVPEVANFYTTTGLLGGLGSGVLIAANMLFWTAWVNLQLGMFNLVPTFPLDGGHILRTSSEAIISRLPVEGGRRLTTTVTVSISLLMLAGLFLMIFGPGLIAGG</sequence>
<evidence type="ECO:0000259" key="7">
    <source>
        <dbReference type="Pfam" id="PF17820"/>
    </source>
</evidence>
<gene>
    <name evidence="8" type="ORF">SAMN05216218_106198</name>
</gene>
<keyword evidence="3 5" id="KW-1133">Transmembrane helix</keyword>
<keyword evidence="2 5" id="KW-0812">Transmembrane</keyword>
<dbReference type="GO" id="GO:0004222">
    <property type="term" value="F:metalloendopeptidase activity"/>
    <property type="evidence" value="ECO:0007669"/>
    <property type="project" value="InterPro"/>
</dbReference>
<feature type="transmembrane region" description="Helical" evidence="5">
    <location>
        <begin position="478"/>
        <end position="498"/>
    </location>
</feature>
<evidence type="ECO:0000256" key="4">
    <source>
        <dbReference type="ARBA" id="ARBA00023136"/>
    </source>
</evidence>
<evidence type="ECO:0000256" key="3">
    <source>
        <dbReference type="ARBA" id="ARBA00022989"/>
    </source>
</evidence>
<comment type="subcellular location">
    <subcellularLocation>
        <location evidence="1">Endomembrane system</location>
        <topology evidence="1">Multi-pass membrane protein</topology>
    </subcellularLocation>
</comment>
<dbReference type="InterPro" id="IPR001193">
    <property type="entry name" value="MBTPS2"/>
</dbReference>
<dbReference type="GO" id="GO:0031293">
    <property type="term" value="P:membrane protein intracellular domain proteolysis"/>
    <property type="evidence" value="ECO:0007669"/>
    <property type="project" value="TreeGrafter"/>
</dbReference>
<evidence type="ECO:0000256" key="2">
    <source>
        <dbReference type="ARBA" id="ARBA00022692"/>
    </source>
</evidence>
<feature type="transmembrane region" description="Helical" evidence="5">
    <location>
        <begin position="115"/>
        <end position="135"/>
    </location>
</feature>
<feature type="domain" description="Peptidase M50" evidence="6">
    <location>
        <begin position="125"/>
        <end position="590"/>
    </location>
</feature>
<evidence type="ECO:0000313" key="9">
    <source>
        <dbReference type="Proteomes" id="UP000199076"/>
    </source>
</evidence>
<feature type="transmembrane region" description="Helical" evidence="5">
    <location>
        <begin position="6"/>
        <end position="23"/>
    </location>
</feature>
<dbReference type="EMBL" id="FNBK01000006">
    <property type="protein sequence ID" value="SDF45629.1"/>
    <property type="molecule type" value="Genomic_DNA"/>
</dbReference>
<dbReference type="RefSeq" id="WP_092691251.1">
    <property type="nucleotide sequence ID" value="NZ_FNBK01000006.1"/>
</dbReference>
<dbReference type="AlphaFoldDB" id="A0A1G7L9D3"/>
<dbReference type="SUPFAM" id="SSF50156">
    <property type="entry name" value="PDZ domain-like"/>
    <property type="match status" value="1"/>
</dbReference>
<evidence type="ECO:0000256" key="5">
    <source>
        <dbReference type="SAM" id="Phobius"/>
    </source>
</evidence>
<name>A0A1G7L9D3_9EURY</name>
<proteinExistence type="predicted"/>
<accession>A0A1G7L9D3</accession>
<reference evidence="9" key="1">
    <citation type="submission" date="2016-10" db="EMBL/GenBank/DDBJ databases">
        <authorList>
            <person name="Varghese N."/>
            <person name="Submissions S."/>
        </authorList>
    </citation>
    <scope>NUCLEOTIDE SEQUENCE [LARGE SCALE GENOMIC DNA]</scope>
    <source>
        <strain evidence="9">IBRC-M 10760</strain>
    </source>
</reference>
<dbReference type="InterPro" id="IPR036034">
    <property type="entry name" value="PDZ_sf"/>
</dbReference>
<keyword evidence="4 5" id="KW-0472">Membrane</keyword>
<evidence type="ECO:0000313" key="8">
    <source>
        <dbReference type="EMBL" id="SDF45629.1"/>
    </source>
</evidence>
<dbReference type="GO" id="GO:0016020">
    <property type="term" value="C:membrane"/>
    <property type="evidence" value="ECO:0007669"/>
    <property type="project" value="InterPro"/>
</dbReference>
<dbReference type="STRING" id="660518.SAMN05216218_106198"/>
<keyword evidence="9" id="KW-1185">Reference proteome</keyword>
<dbReference type="GO" id="GO:0012505">
    <property type="term" value="C:endomembrane system"/>
    <property type="evidence" value="ECO:0007669"/>
    <property type="project" value="UniProtKB-SubCell"/>
</dbReference>
<dbReference type="OrthoDB" id="15212at2157"/>
<dbReference type="Pfam" id="PF17820">
    <property type="entry name" value="PDZ_6"/>
    <property type="match status" value="1"/>
</dbReference>
<evidence type="ECO:0000259" key="6">
    <source>
        <dbReference type="Pfam" id="PF02163"/>
    </source>
</evidence>
<dbReference type="Gene3D" id="2.30.42.10">
    <property type="match status" value="2"/>
</dbReference>
<dbReference type="CDD" id="cd06159">
    <property type="entry name" value="S2P-M50_PDZ_Arch"/>
    <property type="match status" value="1"/>
</dbReference>